<dbReference type="AlphaFoldDB" id="A0A6A0B104"/>
<comment type="caution">
    <text evidence="2">The sequence shown here is derived from an EMBL/GenBank/DDBJ whole genome shotgun (WGS) entry which is preliminary data.</text>
</comment>
<keyword evidence="3" id="KW-1185">Reference proteome</keyword>
<evidence type="ECO:0000313" key="3">
    <source>
        <dbReference type="Proteomes" id="UP000484988"/>
    </source>
</evidence>
<evidence type="ECO:0000313" key="2">
    <source>
        <dbReference type="EMBL" id="GFH38930.1"/>
    </source>
</evidence>
<reference evidence="2 3" key="1">
    <citation type="submission" date="2020-02" db="EMBL/GenBank/DDBJ databases">
        <title>Whole Genome Shotgun Sequence of Streptomyces sp. strain CWH03.</title>
        <authorList>
            <person name="Dohra H."/>
            <person name="Kodani S."/>
            <person name="Yamamura H."/>
        </authorList>
    </citation>
    <scope>NUCLEOTIDE SEQUENCE [LARGE SCALE GENOMIC DNA]</scope>
    <source>
        <strain evidence="2 3">CWH03</strain>
    </source>
</reference>
<gene>
    <name evidence="2" type="ORF">SCWH03_51930</name>
</gene>
<name>A0A6A0B104_9ACTN</name>
<feature type="region of interest" description="Disordered" evidence="1">
    <location>
        <begin position="52"/>
        <end position="87"/>
    </location>
</feature>
<dbReference type="RefSeq" id="WP_173266606.1">
    <property type="nucleotide sequence ID" value="NZ_BLLG01000021.1"/>
</dbReference>
<evidence type="ECO:0000256" key="1">
    <source>
        <dbReference type="SAM" id="MobiDB-lite"/>
    </source>
</evidence>
<proteinExistence type="predicted"/>
<organism evidence="2 3">
    <name type="scientific">Streptomyces pacificus</name>
    <dbReference type="NCBI Taxonomy" id="2705029"/>
    <lineage>
        <taxon>Bacteria</taxon>
        <taxon>Bacillati</taxon>
        <taxon>Actinomycetota</taxon>
        <taxon>Actinomycetes</taxon>
        <taxon>Kitasatosporales</taxon>
        <taxon>Streptomycetaceae</taxon>
        <taxon>Streptomyces</taxon>
    </lineage>
</organism>
<dbReference type="Proteomes" id="UP000484988">
    <property type="component" value="Unassembled WGS sequence"/>
</dbReference>
<accession>A0A6A0B104</accession>
<protein>
    <submittedName>
        <fullName evidence="2">Uncharacterized protein</fullName>
    </submittedName>
</protein>
<dbReference type="EMBL" id="BLLG01000021">
    <property type="protein sequence ID" value="GFH38930.1"/>
    <property type="molecule type" value="Genomic_DNA"/>
</dbReference>
<sequence>MKLWDHATSLADGRTGLITMDLGDDMFRLRFHHGRAPRPGLLSEATIRGKRLRSATDEEKAQAVAAGLVRENERSGLRPAPKSRRPE</sequence>